<keyword evidence="2" id="KW-0808">Transferase</keyword>
<keyword evidence="7" id="KW-1185">Reference proteome</keyword>
<evidence type="ECO:0000256" key="2">
    <source>
        <dbReference type="ARBA" id="ARBA00022679"/>
    </source>
</evidence>
<proteinExistence type="predicted"/>
<feature type="region of interest" description="Disordered" evidence="3">
    <location>
        <begin position="460"/>
        <end position="480"/>
    </location>
</feature>
<keyword evidence="1" id="KW-0328">Glycosyltransferase</keyword>
<reference evidence="7" key="1">
    <citation type="journal article" date="2019" name="Int. J. Syst. Evol. Microbiol.">
        <title>The Global Catalogue of Microorganisms (GCM) 10K type strain sequencing project: providing services to taxonomists for standard genome sequencing and annotation.</title>
        <authorList>
            <consortium name="The Broad Institute Genomics Platform"/>
            <consortium name="The Broad Institute Genome Sequencing Center for Infectious Disease"/>
            <person name="Wu L."/>
            <person name="Ma J."/>
        </authorList>
    </citation>
    <scope>NUCLEOTIDE SEQUENCE [LARGE SCALE GENOMIC DNA]</scope>
    <source>
        <strain evidence="7">CCUG 62763</strain>
    </source>
</reference>
<dbReference type="EMBL" id="JBHSGR010000009">
    <property type="protein sequence ID" value="MFC4693785.1"/>
    <property type="molecule type" value="Genomic_DNA"/>
</dbReference>
<feature type="domain" description="Glycosyl transferase family 1" evidence="4">
    <location>
        <begin position="252"/>
        <end position="408"/>
    </location>
</feature>
<gene>
    <name evidence="6" type="ORF">ACFO3M_10355</name>
</gene>
<dbReference type="RefSeq" id="WP_387988504.1">
    <property type="nucleotide sequence ID" value="NZ_JBHSGR010000009.1"/>
</dbReference>
<evidence type="ECO:0000256" key="1">
    <source>
        <dbReference type="ARBA" id="ARBA00022676"/>
    </source>
</evidence>
<evidence type="ECO:0000313" key="7">
    <source>
        <dbReference type="Proteomes" id="UP001596025"/>
    </source>
</evidence>
<evidence type="ECO:0000259" key="5">
    <source>
        <dbReference type="Pfam" id="PF13439"/>
    </source>
</evidence>
<dbReference type="Gene3D" id="3.40.50.2000">
    <property type="entry name" value="Glycogen Phosphorylase B"/>
    <property type="match status" value="2"/>
</dbReference>
<sequence>MALEVTVQSQRVAGHHGGTIGAGRLPEGAVPVPDRPATFVRSSAALYLKSRTKEGHDMPSLRSILVVIDTLDDNGSLRWVHRLSSLWLKAGCGVDYLSFKYGVDGRRLMPPAGATLTYGDSRVRRFRKALPGALLRSLRVVAAADVVLVISEVGMSVPLAYGMTRVTRRPFVVYVQSIADYSHALYLPRWLQPIWRFCIRHADAVLCVSTGSAEAAKRIGVSPAKITIATTGIDVDAVRRSALPEAGAQAPRTTQQSLVACGELQPHKGYDILIRALARVHETGRRVGLVLIGRGPEETALRRLADDLGVADAVTFTGHMRNPLPEISRGAAFVHPARVEAVGTVLLEAIALGVPTIAADCEAGGPGMVLGGGRYGQLVEPESVQALAEAICAHLDDPAQLARRAGQAEPHLRESFSADRTAATILEVFCRAAGASRRVRRGHGVLRSASRLIPRSVGRFRPRTGRPDLIPDRCDETGGR</sequence>
<dbReference type="PANTHER" id="PTHR12526">
    <property type="entry name" value="GLYCOSYLTRANSFERASE"/>
    <property type="match status" value="1"/>
</dbReference>
<comment type="caution">
    <text evidence="6">The sequence shown here is derived from an EMBL/GenBank/DDBJ whole genome shotgun (WGS) entry which is preliminary data.</text>
</comment>
<name>A0ABV9LK07_9ACTN</name>
<dbReference type="Pfam" id="PF00534">
    <property type="entry name" value="Glycos_transf_1"/>
    <property type="match status" value="1"/>
</dbReference>
<protein>
    <submittedName>
        <fullName evidence="6">Glycosyltransferase</fullName>
    </submittedName>
</protein>
<dbReference type="PANTHER" id="PTHR12526:SF510">
    <property type="entry name" value="D-INOSITOL 3-PHOSPHATE GLYCOSYLTRANSFERASE"/>
    <property type="match status" value="1"/>
</dbReference>
<feature type="domain" description="Glycosyltransferase subfamily 4-like N-terminal" evidence="5">
    <location>
        <begin position="75"/>
        <end position="236"/>
    </location>
</feature>
<dbReference type="SUPFAM" id="SSF53756">
    <property type="entry name" value="UDP-Glycosyltransferase/glycogen phosphorylase"/>
    <property type="match status" value="1"/>
</dbReference>
<evidence type="ECO:0000313" key="6">
    <source>
        <dbReference type="EMBL" id="MFC4693785.1"/>
    </source>
</evidence>
<evidence type="ECO:0000259" key="4">
    <source>
        <dbReference type="Pfam" id="PF00534"/>
    </source>
</evidence>
<dbReference type="Proteomes" id="UP001596025">
    <property type="component" value="Unassembled WGS sequence"/>
</dbReference>
<evidence type="ECO:0000256" key="3">
    <source>
        <dbReference type="SAM" id="MobiDB-lite"/>
    </source>
</evidence>
<organism evidence="6 7">
    <name type="scientific">Geodermatophilus arenarius</name>
    <dbReference type="NCBI Taxonomy" id="1137990"/>
    <lineage>
        <taxon>Bacteria</taxon>
        <taxon>Bacillati</taxon>
        <taxon>Actinomycetota</taxon>
        <taxon>Actinomycetes</taxon>
        <taxon>Geodermatophilales</taxon>
        <taxon>Geodermatophilaceae</taxon>
        <taxon>Geodermatophilus</taxon>
    </lineage>
</organism>
<accession>A0ABV9LK07</accession>
<dbReference type="Pfam" id="PF13439">
    <property type="entry name" value="Glyco_transf_4"/>
    <property type="match status" value="1"/>
</dbReference>
<dbReference type="InterPro" id="IPR001296">
    <property type="entry name" value="Glyco_trans_1"/>
</dbReference>
<feature type="compositionally biased region" description="Basic and acidic residues" evidence="3">
    <location>
        <begin position="465"/>
        <end position="480"/>
    </location>
</feature>
<dbReference type="InterPro" id="IPR028098">
    <property type="entry name" value="Glyco_trans_4-like_N"/>
</dbReference>